<dbReference type="HOGENOM" id="CLU_658779_0_0_0"/>
<keyword evidence="4" id="KW-1185">Reference proteome</keyword>
<proteinExistence type="predicted"/>
<evidence type="ECO:0000313" key="3">
    <source>
        <dbReference type="EMBL" id="ACZ41792.1"/>
    </source>
</evidence>
<feature type="domain" description="DUF4097" evidence="2">
    <location>
        <begin position="154"/>
        <end position="325"/>
    </location>
</feature>
<organism evidence="3 4">
    <name type="scientific">Thermobaculum terrenum (strain ATCC BAA-798 / CCMEE 7001 / YNP1)</name>
    <dbReference type="NCBI Taxonomy" id="525904"/>
    <lineage>
        <taxon>Bacteria</taxon>
        <taxon>Bacillati</taxon>
        <taxon>Chloroflexota</taxon>
        <taxon>Chloroflexia</taxon>
        <taxon>Candidatus Thermobaculales</taxon>
        <taxon>Candidatus Thermobaculaceae</taxon>
        <taxon>Thermobaculum</taxon>
    </lineage>
</organism>
<dbReference type="RefSeq" id="WP_012874827.1">
    <property type="nucleotide sequence ID" value="NC_013525.1"/>
</dbReference>
<dbReference type="OrthoDB" id="3252095at2"/>
<evidence type="ECO:0000256" key="1">
    <source>
        <dbReference type="SAM" id="MobiDB-lite"/>
    </source>
</evidence>
<dbReference type="AlphaFoldDB" id="D1CFT6"/>
<dbReference type="PANTHER" id="PTHR34094:SF1">
    <property type="entry name" value="PROTEIN FAM185A"/>
    <property type="match status" value="1"/>
</dbReference>
<reference evidence="4" key="1">
    <citation type="journal article" date="2010" name="Stand. Genomic Sci.">
        <title>Complete genome sequence of 'Thermobaculum terrenum' type strain (YNP1).</title>
        <authorList>
            <person name="Kiss H."/>
            <person name="Cleland D."/>
            <person name="Lapidus A."/>
            <person name="Lucas S."/>
            <person name="Glavina Del Rio T."/>
            <person name="Nolan M."/>
            <person name="Tice H."/>
            <person name="Han C."/>
            <person name="Goodwin L."/>
            <person name="Pitluck S."/>
            <person name="Liolios K."/>
            <person name="Ivanova N."/>
            <person name="Mavromatis K."/>
            <person name="Ovchinnikova G."/>
            <person name="Pati A."/>
            <person name="Chen A."/>
            <person name="Palaniappan K."/>
            <person name="Land M."/>
            <person name="Hauser L."/>
            <person name="Chang Y."/>
            <person name="Jeffries C."/>
            <person name="Lu M."/>
            <person name="Brettin T."/>
            <person name="Detter J."/>
            <person name="Goker M."/>
            <person name="Tindall B."/>
            <person name="Beck B."/>
            <person name="McDermott T."/>
            <person name="Woyke T."/>
            <person name="Bristow J."/>
            <person name="Eisen J."/>
            <person name="Markowitz V."/>
            <person name="Hugenholtz P."/>
            <person name="Kyrpides N."/>
            <person name="Klenk H."/>
            <person name="Cheng J."/>
        </authorList>
    </citation>
    <scope>NUCLEOTIDE SEQUENCE [LARGE SCALE GENOMIC DNA]</scope>
    <source>
        <strain evidence="4">ATCC BAA-798 / YNP1</strain>
    </source>
</reference>
<evidence type="ECO:0000313" key="4">
    <source>
        <dbReference type="Proteomes" id="UP000000323"/>
    </source>
</evidence>
<name>D1CFT6_THET1</name>
<feature type="compositionally biased region" description="Polar residues" evidence="1">
    <location>
        <begin position="354"/>
        <end position="371"/>
    </location>
</feature>
<feature type="compositionally biased region" description="Basic and acidic residues" evidence="1">
    <location>
        <begin position="308"/>
        <end position="325"/>
    </location>
</feature>
<dbReference type="KEGG" id="ttr:Tter_0875"/>
<protein>
    <recommendedName>
        <fullName evidence="2">DUF4097 domain-containing protein</fullName>
    </recommendedName>
</protein>
<dbReference type="Pfam" id="PF13349">
    <property type="entry name" value="DUF4097"/>
    <property type="match status" value="1"/>
</dbReference>
<dbReference type="eggNOG" id="COG3595">
    <property type="taxonomic scope" value="Bacteria"/>
</dbReference>
<gene>
    <name evidence="3" type="ordered locus">Tter_0875</name>
</gene>
<accession>D1CFT6</accession>
<feature type="region of interest" description="Disordered" evidence="1">
    <location>
        <begin position="398"/>
        <end position="417"/>
    </location>
</feature>
<feature type="region of interest" description="Disordered" evidence="1">
    <location>
        <begin position="305"/>
        <end position="385"/>
    </location>
</feature>
<dbReference type="InterPro" id="IPR025164">
    <property type="entry name" value="Toastrack_DUF4097"/>
</dbReference>
<dbReference type="Proteomes" id="UP000000323">
    <property type="component" value="Chromosome 1"/>
</dbReference>
<dbReference type="EMBL" id="CP001825">
    <property type="protein sequence ID" value="ACZ41792.1"/>
    <property type="molecule type" value="Genomic_DNA"/>
</dbReference>
<dbReference type="PANTHER" id="PTHR34094">
    <property type="match status" value="1"/>
</dbReference>
<dbReference type="STRING" id="525904.Tter_0875"/>
<sequence>MNIQEIANGADELRVSLLHGDIYVRVEGEEWSVSVGGGLTPSIERSGDMVHISQPKEDISLRSIQRMDLTLSIPSSVSGVKLETGKGQIEFKGQSQYEGDVSCHSGWGNVSVDSVEGDVRVETGNGEVRVFQVEGDITVSTGNGRILVTDFEGDVTLSSGNGEVRVSSGEGDLRVSTGNGDVNVQQVEGDLSINTAHGKVNISDCESARIRASSAMGPMRVVGCEIEEMQLNSMMGDIYLDSELEGGRYQLSSGLGDVVVILPDDISVRIDAQTGFGRVHSEFPLVQVGRSGPMGFGGVRMVGTTGSDHPEGDLSIKTGKGDISIRRGNGQVLQPRPDSYEDVEEDQSSQQESTSIHDVSVDASSATTDQADYTPLMKPMLENKGKTNEEFVREVLRSLSKGEITPDEAERLLQSVL</sequence>
<evidence type="ECO:0000259" key="2">
    <source>
        <dbReference type="Pfam" id="PF13349"/>
    </source>
</evidence>